<evidence type="ECO:0000256" key="1">
    <source>
        <dbReference type="ARBA" id="ARBA00008361"/>
    </source>
</evidence>
<keyword evidence="2 4" id="KW-0489">Methyltransferase</keyword>
<proteinExistence type="inferred from homology"/>
<comment type="similarity">
    <text evidence="1">Belongs to the methyltransferase superfamily.</text>
</comment>
<protein>
    <submittedName>
        <fullName evidence="4">Methyltransferase-like protein 13</fullName>
    </submittedName>
</protein>
<evidence type="ECO:0000256" key="2">
    <source>
        <dbReference type="ARBA" id="ARBA00022603"/>
    </source>
</evidence>
<name>A0A1D1YW00_9ARAE</name>
<dbReference type="SUPFAM" id="SSF53335">
    <property type="entry name" value="S-adenosyl-L-methionine-dependent methyltransferases"/>
    <property type="match status" value="1"/>
</dbReference>
<organism evidence="4">
    <name type="scientific">Anthurium amnicola</name>
    <dbReference type="NCBI Taxonomy" id="1678845"/>
    <lineage>
        <taxon>Eukaryota</taxon>
        <taxon>Viridiplantae</taxon>
        <taxon>Streptophyta</taxon>
        <taxon>Embryophyta</taxon>
        <taxon>Tracheophyta</taxon>
        <taxon>Spermatophyta</taxon>
        <taxon>Magnoliopsida</taxon>
        <taxon>Liliopsida</taxon>
        <taxon>Araceae</taxon>
        <taxon>Pothoideae</taxon>
        <taxon>Potheae</taxon>
        <taxon>Anthurium</taxon>
    </lineage>
</organism>
<evidence type="ECO:0000313" key="4">
    <source>
        <dbReference type="EMBL" id="JAT58780.1"/>
    </source>
</evidence>
<accession>A0A1D1YW00</accession>
<sequence>MWRRGMGAIRRGFRGVSTAVRRHLEDEGDWSFSPEWWEPDSAGLTVFRQLSGHGNGVVSVVAHPSSRPDSDQWPAIERWLQQRYVQIHPESDPCVQLRILGYQWRVLHFNDNTRQSTAKVLTAFRKSDPGSLYLMQQPHCLAVPYLKSLLSVGLATLASVGFDIMGAVSGSKLMRILCIGHGGGSLPLFLASKFQGAIIHIVEIDPVVVSASMQAMGFPACEVKDISGESFILTDSPNQELWQGIQDRLCLYISDAEGFILDNENVYDLVFVDAYDGDDIFPHKLWDPDGPFLKSLGNRVHPDHGTVVVNLHADSDILAAETDHSHFENILPMGKYVSQVCRAYKKHLGLAYKVSVPWLCNISLVACRRGDRRVAPSLDRNSLLNALIANSHLVEFVLGLPFPCVQYIKRGFALID</sequence>
<dbReference type="PANTHER" id="PTHR12176">
    <property type="entry name" value="SAM-DEPENDENT METHYLTRANSFERASE SUPERFAMILY PROTEIN"/>
    <property type="match status" value="1"/>
</dbReference>
<dbReference type="AlphaFoldDB" id="A0A1D1YW00"/>
<reference evidence="4" key="1">
    <citation type="submission" date="2015-07" db="EMBL/GenBank/DDBJ databases">
        <title>Transcriptome Assembly of Anthurium amnicola.</title>
        <authorList>
            <person name="Suzuki J."/>
        </authorList>
    </citation>
    <scope>NUCLEOTIDE SEQUENCE</scope>
</reference>
<evidence type="ECO:0000256" key="3">
    <source>
        <dbReference type="ARBA" id="ARBA00022679"/>
    </source>
</evidence>
<dbReference type="InterPro" id="IPR051419">
    <property type="entry name" value="Lys/N-term_MeTrsfase_sf"/>
</dbReference>
<dbReference type="GO" id="GO:0008168">
    <property type="term" value="F:methyltransferase activity"/>
    <property type="evidence" value="ECO:0007669"/>
    <property type="project" value="UniProtKB-KW"/>
</dbReference>
<dbReference type="FunFam" id="3.40.50.150:FF:000351">
    <property type="entry name" value="S-adenosyl-L-methionine-dependent methyltransferase superfamily protein"/>
    <property type="match status" value="1"/>
</dbReference>
<dbReference type="InterPro" id="IPR029063">
    <property type="entry name" value="SAM-dependent_MTases_sf"/>
</dbReference>
<dbReference type="PANTHER" id="PTHR12176:SF56">
    <property type="entry name" value="OS04G0510700 PROTEIN"/>
    <property type="match status" value="1"/>
</dbReference>
<dbReference type="GO" id="GO:0032259">
    <property type="term" value="P:methylation"/>
    <property type="evidence" value="ECO:0007669"/>
    <property type="project" value="UniProtKB-KW"/>
</dbReference>
<dbReference type="EMBL" id="GDJX01009156">
    <property type="protein sequence ID" value="JAT58780.1"/>
    <property type="molecule type" value="Transcribed_RNA"/>
</dbReference>
<keyword evidence="3 4" id="KW-0808">Transferase</keyword>
<dbReference type="Gene3D" id="3.40.50.150">
    <property type="entry name" value="Vaccinia Virus protein VP39"/>
    <property type="match status" value="1"/>
</dbReference>
<gene>
    <name evidence="4" type="primary">METTL13_3</name>
    <name evidence="4" type="ORF">g.53724</name>
</gene>